<evidence type="ECO:0000313" key="2">
    <source>
        <dbReference type="EMBL" id="VZO36026.1"/>
    </source>
</evidence>
<feature type="compositionally biased region" description="Basic and acidic residues" evidence="1">
    <location>
        <begin position="191"/>
        <end position="229"/>
    </location>
</feature>
<proteinExistence type="predicted"/>
<comment type="caution">
    <text evidence="2">The sequence shown here is derived from an EMBL/GenBank/DDBJ whole genome shotgun (WGS) entry which is preliminary data.</text>
</comment>
<evidence type="ECO:0000256" key="1">
    <source>
        <dbReference type="SAM" id="MobiDB-lite"/>
    </source>
</evidence>
<feature type="region of interest" description="Disordered" evidence="1">
    <location>
        <begin position="153"/>
        <end position="312"/>
    </location>
</feature>
<name>A0A7M4DGI3_9MICO</name>
<sequence>MAAQIDPDWPAMVARMGREGDVSIEIAPDMRFASVASRMLELRNESHRGGQTIATLIEQYALQLGDGGEVFRAAVREAPGRLGRLLAGLQIAPSRSLLQPAQSRVSLDDILMGMDMSQRSESQFTSAIPGVEAGVREAYAQVRAEFQRVQDRALAAREPQRREQEERRAREVQEQQRLEQDRQARMNVEAPRVEERPRGRQFDDDPRRGRGFEDDPRRDRGFEDEPYGRRRERSPGGGRYQRGSGYRTEPYRLGGGADHRDRRRQDERRYHEEYDDRLRGDRDRYGRDDRPRGGYQGPHGRRYDDPRGRPNY</sequence>
<evidence type="ECO:0000313" key="3">
    <source>
        <dbReference type="Proteomes" id="UP000419743"/>
    </source>
</evidence>
<accession>A0A7M4DGI3</accession>
<dbReference type="RefSeq" id="WP_156740051.1">
    <property type="nucleotide sequence ID" value="NZ_CACRYJ010000017.1"/>
</dbReference>
<reference evidence="2 3" key="1">
    <citation type="submission" date="2019-11" db="EMBL/GenBank/DDBJ databases">
        <authorList>
            <person name="Criscuolo A."/>
        </authorList>
    </citation>
    <scope>NUCLEOTIDE SEQUENCE [LARGE SCALE GENOMIC DNA]</scope>
    <source>
        <strain evidence="2">CIP111667</strain>
    </source>
</reference>
<gene>
    <name evidence="2" type="ORF">HALOF300_01230</name>
</gene>
<feature type="compositionally biased region" description="Basic and acidic residues" evidence="1">
    <location>
        <begin position="257"/>
        <end position="292"/>
    </location>
</feature>
<feature type="compositionally biased region" description="Basic and acidic residues" evidence="1">
    <location>
        <begin position="301"/>
        <end position="312"/>
    </location>
</feature>
<feature type="compositionally biased region" description="Basic and acidic residues" evidence="1">
    <location>
        <begin position="153"/>
        <end position="184"/>
    </location>
</feature>
<keyword evidence="3" id="KW-1185">Reference proteome</keyword>
<dbReference type="Proteomes" id="UP000419743">
    <property type="component" value="Unassembled WGS sequence"/>
</dbReference>
<protein>
    <submittedName>
        <fullName evidence="2">Uncharacterized protein</fullName>
    </submittedName>
</protein>
<organism evidence="2 3">
    <name type="scientific">Occultella aeris</name>
    <dbReference type="NCBI Taxonomy" id="2761496"/>
    <lineage>
        <taxon>Bacteria</taxon>
        <taxon>Bacillati</taxon>
        <taxon>Actinomycetota</taxon>
        <taxon>Actinomycetes</taxon>
        <taxon>Micrococcales</taxon>
        <taxon>Ruaniaceae</taxon>
        <taxon>Occultella</taxon>
    </lineage>
</organism>
<dbReference type="AlphaFoldDB" id="A0A7M4DGI3"/>
<dbReference type="EMBL" id="CACRYJ010000017">
    <property type="protein sequence ID" value="VZO36026.1"/>
    <property type="molecule type" value="Genomic_DNA"/>
</dbReference>